<gene>
    <name evidence="1" type="ORF">GCM10023205_05120</name>
</gene>
<evidence type="ECO:0000313" key="2">
    <source>
        <dbReference type="Proteomes" id="UP001500466"/>
    </source>
</evidence>
<dbReference type="Proteomes" id="UP001500466">
    <property type="component" value="Unassembled WGS sequence"/>
</dbReference>
<accession>A0ABP9GRE6</accession>
<evidence type="ECO:0000313" key="1">
    <source>
        <dbReference type="EMBL" id="GAA4948116.1"/>
    </source>
</evidence>
<comment type="caution">
    <text evidence="1">The sequence shown here is derived from an EMBL/GenBank/DDBJ whole genome shotgun (WGS) entry which is preliminary data.</text>
</comment>
<reference evidence="2" key="1">
    <citation type="journal article" date="2019" name="Int. J. Syst. Evol. Microbiol.">
        <title>The Global Catalogue of Microorganisms (GCM) 10K type strain sequencing project: providing services to taxonomists for standard genome sequencing and annotation.</title>
        <authorList>
            <consortium name="The Broad Institute Genomics Platform"/>
            <consortium name="The Broad Institute Genome Sequencing Center for Infectious Disease"/>
            <person name="Wu L."/>
            <person name="Ma J."/>
        </authorList>
    </citation>
    <scope>NUCLEOTIDE SEQUENCE [LARGE SCALE GENOMIC DNA]</scope>
    <source>
        <strain evidence="2">JCM 17986</strain>
    </source>
</reference>
<name>A0ABP9GRE6_9ACTN</name>
<dbReference type="EMBL" id="BAABHS010000002">
    <property type="protein sequence ID" value="GAA4948116.1"/>
    <property type="molecule type" value="Genomic_DNA"/>
</dbReference>
<proteinExistence type="predicted"/>
<keyword evidence="2" id="KW-1185">Reference proteome</keyword>
<sequence length="70" mass="7662">MRSPGRVVGRGVQHIDVDLVGPAQAVAHIVARLRETDVLVSARELVRNSENPEYGWRSITVAVPEHAAHD</sequence>
<protein>
    <submittedName>
        <fullName evidence="1">Uncharacterized protein</fullName>
    </submittedName>
</protein>
<organism evidence="1 2">
    <name type="scientific">Yinghuangia aomiensis</name>
    <dbReference type="NCBI Taxonomy" id="676205"/>
    <lineage>
        <taxon>Bacteria</taxon>
        <taxon>Bacillati</taxon>
        <taxon>Actinomycetota</taxon>
        <taxon>Actinomycetes</taxon>
        <taxon>Kitasatosporales</taxon>
        <taxon>Streptomycetaceae</taxon>
        <taxon>Yinghuangia</taxon>
    </lineage>
</organism>